<dbReference type="RefSeq" id="WP_120058807.1">
    <property type="nucleotide sequence ID" value="NZ_QYRP01000002.1"/>
</dbReference>
<evidence type="ECO:0000259" key="1">
    <source>
        <dbReference type="Pfam" id="PF13091"/>
    </source>
</evidence>
<keyword evidence="3" id="KW-1185">Reference proteome</keyword>
<dbReference type="EMBL" id="QYRP01000002">
    <property type="protein sequence ID" value="RJS44925.1"/>
    <property type="molecule type" value="Genomic_DNA"/>
</dbReference>
<dbReference type="SUPFAM" id="SSF56024">
    <property type="entry name" value="Phospholipase D/nuclease"/>
    <property type="match status" value="2"/>
</dbReference>
<proteinExistence type="predicted"/>
<dbReference type="AlphaFoldDB" id="A0A3A5H6B7"/>
<evidence type="ECO:0000313" key="2">
    <source>
        <dbReference type="EMBL" id="RJS44925.1"/>
    </source>
</evidence>
<reference evidence="3" key="1">
    <citation type="submission" date="2018-09" db="EMBL/GenBank/DDBJ databases">
        <authorList>
            <person name="Zhu H."/>
        </authorList>
    </citation>
    <scope>NUCLEOTIDE SEQUENCE [LARGE SCALE GENOMIC DNA]</scope>
    <source>
        <strain evidence="3">K1W22B-1</strain>
    </source>
</reference>
<dbReference type="Gene3D" id="3.30.870.10">
    <property type="entry name" value="Endonuclease Chain A"/>
    <property type="match status" value="2"/>
</dbReference>
<sequence length="390" mass="42258">MHFSAARRLIGLIGMTLVVTGAVGPAGSVAAGSVAAGPAWKRPYAAPAGPVFASPVARRDVGDNAILRVLLANIRHTPPGATIRIVARSFAVRPAADALLAAHRRGVAVKVLVDADASRGSAAVAILRRELGANRRAASFVHRVKGSARGGDTEQHQKTWSFSRTGQSRQVLMVGSTNLSYRSMGQFNNMYTFVGRADVWTQFRRVFRDQLRDRPLASPAVSVDLGTDHAWFYPGYSLASDPMRHYLARLPASRLRVKVAMLAWHGVRGARIARVLAAKARQGARIRVIATTMGSDSRRILQDAGVEVIAGLRKGREVHHKLMLLQWRDRDGDRQRRIVTGSDNFGTAALDRDEVVVAIDGGAAGDGDAWPAYLAHYRMLVEQVSGKSVR</sequence>
<dbReference type="Pfam" id="PF13091">
    <property type="entry name" value="PLDc_2"/>
    <property type="match status" value="1"/>
</dbReference>
<accession>A0A3A5H6B7</accession>
<feature type="domain" description="Phospholipase D-like" evidence="1">
    <location>
        <begin position="81"/>
        <end position="208"/>
    </location>
</feature>
<evidence type="ECO:0000313" key="3">
    <source>
        <dbReference type="Proteomes" id="UP000276542"/>
    </source>
</evidence>
<dbReference type="Proteomes" id="UP000276542">
    <property type="component" value="Unassembled WGS sequence"/>
</dbReference>
<gene>
    <name evidence="2" type="ORF">D4739_00800</name>
</gene>
<protein>
    <recommendedName>
        <fullName evidence="1">Phospholipase D-like domain-containing protein</fullName>
    </recommendedName>
</protein>
<dbReference type="OrthoDB" id="3740959at2"/>
<name>A0A3A5H6B7_9ACTN</name>
<dbReference type="InterPro" id="IPR025202">
    <property type="entry name" value="PLD-like_dom"/>
</dbReference>
<organism evidence="2 3">
    <name type="scientific">Nocardioides cavernaquae</name>
    <dbReference type="NCBI Taxonomy" id="2321396"/>
    <lineage>
        <taxon>Bacteria</taxon>
        <taxon>Bacillati</taxon>
        <taxon>Actinomycetota</taxon>
        <taxon>Actinomycetes</taxon>
        <taxon>Propionibacteriales</taxon>
        <taxon>Nocardioidaceae</taxon>
        <taxon>Nocardioides</taxon>
    </lineage>
</organism>
<comment type="caution">
    <text evidence="2">The sequence shown here is derived from an EMBL/GenBank/DDBJ whole genome shotgun (WGS) entry which is preliminary data.</text>
</comment>